<dbReference type="Proteomes" id="UP000028602">
    <property type="component" value="Unassembled WGS sequence"/>
</dbReference>
<feature type="compositionally biased region" description="Low complexity" evidence="6">
    <location>
        <begin position="183"/>
        <end position="195"/>
    </location>
</feature>
<evidence type="ECO:0000259" key="7">
    <source>
        <dbReference type="PROSITE" id="PS52015"/>
    </source>
</evidence>
<keyword evidence="5" id="KW-0653">Protein transport</keyword>
<feature type="domain" description="TonB C-terminal" evidence="7">
    <location>
        <begin position="198"/>
        <end position="289"/>
    </location>
</feature>
<dbReference type="InterPro" id="IPR037682">
    <property type="entry name" value="TonB_C"/>
</dbReference>
<dbReference type="GO" id="GO:0015891">
    <property type="term" value="P:siderophore transport"/>
    <property type="evidence" value="ECO:0007669"/>
    <property type="project" value="InterPro"/>
</dbReference>
<dbReference type="SUPFAM" id="SSF74653">
    <property type="entry name" value="TolA/TonB C-terminal domain"/>
    <property type="match status" value="1"/>
</dbReference>
<evidence type="ECO:0000256" key="5">
    <source>
        <dbReference type="RuleBase" id="RU362123"/>
    </source>
</evidence>
<keyword evidence="2 5" id="KW-0812">Transmembrane</keyword>
<feature type="transmembrane region" description="Helical" evidence="5">
    <location>
        <begin position="22"/>
        <end position="43"/>
    </location>
</feature>
<dbReference type="PROSITE" id="PS52015">
    <property type="entry name" value="TONB_CTD"/>
    <property type="match status" value="1"/>
</dbReference>
<dbReference type="GO" id="GO:0005886">
    <property type="term" value="C:plasma membrane"/>
    <property type="evidence" value="ECO:0007669"/>
    <property type="project" value="UniProtKB-SubCell"/>
</dbReference>
<keyword evidence="3 5" id="KW-1133">Transmembrane helix</keyword>
<keyword evidence="5" id="KW-1003">Cell membrane</keyword>
<dbReference type="GO" id="GO:0031992">
    <property type="term" value="F:energy transducer activity"/>
    <property type="evidence" value="ECO:0007669"/>
    <property type="project" value="InterPro"/>
</dbReference>
<gene>
    <name evidence="8" type="ORF">GTPT_1848</name>
</gene>
<accession>A0A085JGB3</accession>
<evidence type="ECO:0000313" key="9">
    <source>
        <dbReference type="Proteomes" id="UP000028602"/>
    </source>
</evidence>
<keyword evidence="9" id="KW-1185">Reference proteome</keyword>
<evidence type="ECO:0000256" key="1">
    <source>
        <dbReference type="ARBA" id="ARBA00004167"/>
    </source>
</evidence>
<evidence type="ECO:0000256" key="2">
    <source>
        <dbReference type="ARBA" id="ARBA00022692"/>
    </source>
</evidence>
<comment type="similarity">
    <text evidence="5">Belongs to the TonB family.</text>
</comment>
<dbReference type="RefSeq" id="WP_029990463.1">
    <property type="nucleotide sequence ID" value="NZ_ATMJ01000026.1"/>
</dbReference>
<keyword evidence="5" id="KW-0735">Signal-anchor</keyword>
<comment type="function">
    <text evidence="5">Interacts with outer membrane receptor proteins that carry out high-affinity binding and energy dependent uptake into the periplasmic space of specific substrates. It could act to transduce energy from the cytoplasmic membrane to specific energy-requiring processes in the outer membrane, resulting in the release into the periplasm of ligands bound by these outer membrane proteins.</text>
</comment>
<keyword evidence="5" id="KW-0813">Transport</keyword>
<dbReference type="GO" id="GO:0055085">
    <property type="term" value="P:transmembrane transport"/>
    <property type="evidence" value="ECO:0007669"/>
    <property type="project" value="InterPro"/>
</dbReference>
<keyword evidence="5" id="KW-0997">Cell inner membrane</keyword>
<organism evidence="8 9">
    <name type="scientific">Tatumella ptyseos ATCC 33301</name>
    <dbReference type="NCBI Taxonomy" id="1005995"/>
    <lineage>
        <taxon>Bacteria</taxon>
        <taxon>Pseudomonadati</taxon>
        <taxon>Pseudomonadota</taxon>
        <taxon>Gammaproteobacteria</taxon>
        <taxon>Enterobacterales</taxon>
        <taxon>Erwiniaceae</taxon>
        <taxon>Tatumella</taxon>
    </lineage>
</organism>
<reference evidence="8 9" key="1">
    <citation type="submission" date="2014-05" db="EMBL/GenBank/DDBJ databases">
        <title>ATOL: Assembling a taxonomically balanced genome-scale reconstruction of the evolutionary history of the Enterobacteriaceae.</title>
        <authorList>
            <person name="Plunkett G.III."/>
            <person name="Neeno-Eckwall E.C."/>
            <person name="Glasner J.D."/>
            <person name="Perna N.T."/>
        </authorList>
    </citation>
    <scope>NUCLEOTIDE SEQUENCE [LARGE SCALE GENOMIC DNA]</scope>
    <source>
        <strain evidence="8 9">ATCC 33301</strain>
    </source>
</reference>
<evidence type="ECO:0000313" key="8">
    <source>
        <dbReference type="EMBL" id="KFD19509.1"/>
    </source>
</evidence>
<dbReference type="InterPro" id="IPR003538">
    <property type="entry name" value="TonB"/>
</dbReference>
<name>A0A085JGB3_9GAMM</name>
<comment type="subcellular location">
    <subcellularLocation>
        <location evidence="5">Cell inner membrane</location>
        <topology evidence="5">Single-pass membrane protein</topology>
        <orientation evidence="5">Periplasmic side</orientation>
    </subcellularLocation>
    <subcellularLocation>
        <location evidence="1">Membrane</location>
        <topology evidence="1">Single-pass membrane protein</topology>
    </subcellularLocation>
</comment>
<dbReference type="Gene3D" id="3.30.2420.10">
    <property type="entry name" value="TonB"/>
    <property type="match status" value="1"/>
</dbReference>
<feature type="region of interest" description="Disordered" evidence="6">
    <location>
        <begin position="143"/>
        <end position="199"/>
    </location>
</feature>
<dbReference type="AlphaFoldDB" id="A0A085JGB3"/>
<dbReference type="eggNOG" id="COG0810">
    <property type="taxonomic scope" value="Bacteria"/>
</dbReference>
<dbReference type="Pfam" id="PF03544">
    <property type="entry name" value="TonB_C"/>
    <property type="match status" value="1"/>
</dbReference>
<protein>
    <recommendedName>
        <fullName evidence="5">Protein TonB</fullName>
    </recommendedName>
</protein>
<keyword evidence="4 5" id="KW-0472">Membrane</keyword>
<dbReference type="GO" id="GO:0030288">
    <property type="term" value="C:outer membrane-bounded periplasmic space"/>
    <property type="evidence" value="ECO:0007669"/>
    <property type="project" value="InterPro"/>
</dbReference>
<comment type="caution">
    <text evidence="8">The sequence shown here is derived from an EMBL/GenBank/DDBJ whole genome shotgun (WGS) entry which is preliminary data.</text>
</comment>
<dbReference type="PRINTS" id="PR01374">
    <property type="entry name" value="TONBPROTEIN"/>
</dbReference>
<evidence type="ECO:0000256" key="4">
    <source>
        <dbReference type="ARBA" id="ARBA00023136"/>
    </source>
</evidence>
<dbReference type="GO" id="GO:0015031">
    <property type="term" value="P:protein transport"/>
    <property type="evidence" value="ECO:0007669"/>
    <property type="project" value="UniProtKB-UniRule"/>
</dbReference>
<evidence type="ECO:0000256" key="6">
    <source>
        <dbReference type="SAM" id="MobiDB-lite"/>
    </source>
</evidence>
<dbReference type="InterPro" id="IPR006260">
    <property type="entry name" value="TonB/TolA_C"/>
</dbReference>
<dbReference type="NCBIfam" id="TIGR01352">
    <property type="entry name" value="tonB_Cterm"/>
    <property type="match status" value="1"/>
</dbReference>
<evidence type="ECO:0000256" key="3">
    <source>
        <dbReference type="ARBA" id="ARBA00022989"/>
    </source>
</evidence>
<proteinExistence type="inferred from homology"/>
<sequence length="290" mass="30400">MCSLWIPEAGGEVSAADARRKATVNVSVMMSVGVHALLIFAMISHAPSRVLMSGGGQSNASSAVPVFTAVQVNPQSPERLPPKVLPVTVGTPARSPLPVSERGTVALPAMKKIPHASEKPSRAVRAAHSTGKSVAVTRPRVAGRTQPVSVQRRPPGVTKPRLASRAMSDGASLENIARVPPENAGTGNTATTRAGAGEHPHATVKALTRRVNYPQRAKALGVEGRVKLRFDVTADGTVTHVRITEENPAGVFSGGLYKDIARWRYQKGAAAENQTVTIIFKLSGAVALAD</sequence>
<dbReference type="EMBL" id="JMPR01000031">
    <property type="protein sequence ID" value="KFD19509.1"/>
    <property type="molecule type" value="Genomic_DNA"/>
</dbReference>